<feature type="transmembrane region" description="Helical" evidence="1">
    <location>
        <begin position="93"/>
        <end position="112"/>
    </location>
</feature>
<dbReference type="AlphaFoldDB" id="A0A7D5I526"/>
<feature type="transmembrane region" description="Helical" evidence="1">
    <location>
        <begin position="29"/>
        <end position="49"/>
    </location>
</feature>
<dbReference type="KEGG" id="mzi:HWN40_07765"/>
<dbReference type="PANTHER" id="PTHR40031">
    <property type="entry name" value="HYPOTHETICAL MEMBRANE SPANNING PROTEIN"/>
    <property type="match status" value="1"/>
</dbReference>
<dbReference type="GeneID" id="55821562"/>
<dbReference type="InterPro" id="IPR007404">
    <property type="entry name" value="YdjM-like"/>
</dbReference>
<feature type="transmembrane region" description="Helical" evidence="1">
    <location>
        <begin position="132"/>
        <end position="149"/>
    </location>
</feature>
<dbReference type="InterPro" id="IPR053170">
    <property type="entry name" value="Transcription_regulator"/>
</dbReference>
<sequence length="361" mass="42184">MVNTLSHLGIGLLIATVAGLNGRQRKIVAFLAIMPDLDFFSDALLTFIGGSFSHQTYVNLYYVFGHREFFHSPMFILMITALLWIYSKDKRFTAAGFAAIFSHFYLDYATTWKMRPLFPFSDESSIMGAFDSFDPIVMIVSLIPIYFLVAEELKKRKVIGSVPGISLDSSHYRRLRTDRILLAILIIWCVITPASKALLVDRVSEIEGYDISYQNSYPTYFGSFLSAYPYNETHYKVMEINYWNGVERSMFTPIISEDGADENLEYMVLATRLYDSAPFQEIDYTVYSITNNEETVTVTLRDARNPFAIFWTYFRTEYIFEFDRDTKDYTAYVERETVYRQEAPDNWFWIPFYSMYMAFFF</sequence>
<keyword evidence="1" id="KW-1133">Transmembrane helix</keyword>
<dbReference type="PANTHER" id="PTHR40031:SF1">
    <property type="entry name" value="MEMBRANE-BOUND METAL-DEPENDENT HYDROLASE"/>
    <property type="match status" value="1"/>
</dbReference>
<accession>A0A7D5I526</accession>
<dbReference type="EMBL" id="CP058215">
    <property type="protein sequence ID" value="QLC50144.1"/>
    <property type="molecule type" value="Genomic_DNA"/>
</dbReference>
<name>A0A7D5I526_9EURY</name>
<dbReference type="OrthoDB" id="124447at2157"/>
<keyword evidence="1" id="KW-0812">Transmembrane</keyword>
<proteinExistence type="predicted"/>
<gene>
    <name evidence="2" type="ORF">HWN40_07765</name>
</gene>
<evidence type="ECO:0000256" key="1">
    <source>
        <dbReference type="SAM" id="Phobius"/>
    </source>
</evidence>
<keyword evidence="2" id="KW-0378">Hydrolase</keyword>
<keyword evidence="1" id="KW-0472">Membrane</keyword>
<dbReference type="Proteomes" id="UP000509594">
    <property type="component" value="Chromosome"/>
</dbReference>
<feature type="transmembrane region" description="Helical" evidence="1">
    <location>
        <begin position="6"/>
        <end position="22"/>
    </location>
</feature>
<protein>
    <submittedName>
        <fullName evidence="2">Metal-dependent hydrolase</fullName>
    </submittedName>
</protein>
<dbReference type="RefSeq" id="WP_176965200.1">
    <property type="nucleotide sequence ID" value="NZ_CP058215.1"/>
</dbReference>
<dbReference type="Pfam" id="PF04307">
    <property type="entry name" value="YdjM"/>
    <property type="match status" value="1"/>
</dbReference>
<evidence type="ECO:0000313" key="3">
    <source>
        <dbReference type="Proteomes" id="UP000509594"/>
    </source>
</evidence>
<feature type="transmembrane region" description="Helical" evidence="1">
    <location>
        <begin position="69"/>
        <end position="86"/>
    </location>
</feature>
<feature type="transmembrane region" description="Helical" evidence="1">
    <location>
        <begin position="180"/>
        <end position="199"/>
    </location>
</feature>
<dbReference type="GO" id="GO:0016787">
    <property type="term" value="F:hydrolase activity"/>
    <property type="evidence" value="ECO:0007669"/>
    <property type="project" value="UniProtKB-KW"/>
</dbReference>
<organism evidence="2 3">
    <name type="scientific">Methanolobus zinderi</name>
    <dbReference type="NCBI Taxonomy" id="536044"/>
    <lineage>
        <taxon>Archaea</taxon>
        <taxon>Methanobacteriati</taxon>
        <taxon>Methanobacteriota</taxon>
        <taxon>Stenosarchaea group</taxon>
        <taxon>Methanomicrobia</taxon>
        <taxon>Methanosarcinales</taxon>
        <taxon>Methanosarcinaceae</taxon>
        <taxon>Methanolobus</taxon>
    </lineage>
</organism>
<keyword evidence="3" id="KW-1185">Reference proteome</keyword>
<reference evidence="2 3" key="1">
    <citation type="submission" date="2020-06" db="EMBL/GenBank/DDBJ databases">
        <title>Methanolobus halotolerans sp. nov., isolated from a saline lake Tus in Siberia.</title>
        <authorList>
            <person name="Shen Y."/>
            <person name="Chen S.-C."/>
            <person name="Lai M.-C."/>
            <person name="Huang H.-H."/>
            <person name="Chiu H.-H."/>
            <person name="Tang S.-L."/>
            <person name="Rogozin D.Y."/>
            <person name="Degermendzhy A.G."/>
        </authorList>
    </citation>
    <scope>NUCLEOTIDE SEQUENCE [LARGE SCALE GENOMIC DNA]</scope>
    <source>
        <strain evidence="2 3">DSM 21339</strain>
    </source>
</reference>
<evidence type="ECO:0000313" key="2">
    <source>
        <dbReference type="EMBL" id="QLC50144.1"/>
    </source>
</evidence>